<evidence type="ECO:0000256" key="2">
    <source>
        <dbReference type="ARBA" id="ARBA00022763"/>
    </source>
</evidence>
<evidence type="ECO:0000313" key="9">
    <source>
        <dbReference type="Proteomes" id="UP000266841"/>
    </source>
</evidence>
<keyword evidence="3 5" id="KW-0067">ATP-binding</keyword>
<keyword evidence="5" id="KW-0234">DNA repair</keyword>
<dbReference type="GO" id="GO:0006298">
    <property type="term" value="P:mismatch repair"/>
    <property type="evidence" value="ECO:0007669"/>
    <property type="project" value="InterPro"/>
</dbReference>
<dbReference type="PANTHER" id="PTHR48448">
    <property type="entry name" value="MUTL PROTEIN ISOFORM 1"/>
    <property type="match status" value="1"/>
</dbReference>
<dbReference type="SUPFAM" id="SSF52540">
    <property type="entry name" value="P-loop containing nucleoside triphosphate hydrolases"/>
    <property type="match status" value="1"/>
</dbReference>
<evidence type="ECO:0000256" key="3">
    <source>
        <dbReference type="ARBA" id="ARBA00022840"/>
    </source>
</evidence>
<dbReference type="Pfam" id="PF00488">
    <property type="entry name" value="MutS_V"/>
    <property type="match status" value="1"/>
</dbReference>
<dbReference type="PIRSF" id="PIRSF037677">
    <property type="entry name" value="DNA_mis_repair_Msh6"/>
    <property type="match status" value="1"/>
</dbReference>
<dbReference type="Pfam" id="PF01624">
    <property type="entry name" value="MutS_I"/>
    <property type="match status" value="1"/>
</dbReference>
<dbReference type="OMA" id="LMGSITC"/>
<proteinExistence type="inferred from homology"/>
<feature type="region of interest" description="Disordered" evidence="6">
    <location>
        <begin position="290"/>
        <end position="329"/>
    </location>
</feature>
<evidence type="ECO:0000313" key="8">
    <source>
        <dbReference type="EMBL" id="EJK62659.1"/>
    </source>
</evidence>
<protein>
    <recommendedName>
        <fullName evidence="5">DNA mismatch repair protein</fullName>
    </recommendedName>
</protein>
<feature type="region of interest" description="Disordered" evidence="6">
    <location>
        <begin position="130"/>
        <end position="158"/>
    </location>
</feature>
<dbReference type="EMBL" id="AGNL01018708">
    <property type="protein sequence ID" value="EJK62659.1"/>
    <property type="molecule type" value="Genomic_DNA"/>
</dbReference>
<dbReference type="OrthoDB" id="189901at2759"/>
<dbReference type="InterPro" id="IPR000432">
    <property type="entry name" value="DNA_mismatch_repair_MutS_C"/>
</dbReference>
<dbReference type="SMART" id="SM00534">
    <property type="entry name" value="MUTSac"/>
    <property type="match status" value="1"/>
</dbReference>
<evidence type="ECO:0000256" key="6">
    <source>
        <dbReference type="SAM" id="MobiDB-lite"/>
    </source>
</evidence>
<accession>K0SCL8</accession>
<name>K0SCL8_THAOC</name>
<comment type="similarity">
    <text evidence="5">Belongs to the DNA mismatch repair MutS family.</text>
</comment>
<dbReference type="InterPro" id="IPR017261">
    <property type="entry name" value="DNA_mismatch_repair_MutS/MSH"/>
</dbReference>
<dbReference type="AlphaFoldDB" id="K0SCL8"/>
<dbReference type="Gene3D" id="3.40.1170.10">
    <property type="entry name" value="DNA repair protein MutS, domain I"/>
    <property type="match status" value="1"/>
</dbReference>
<dbReference type="Gene3D" id="3.40.50.300">
    <property type="entry name" value="P-loop containing nucleotide triphosphate hydrolases"/>
    <property type="match status" value="1"/>
</dbReference>
<keyword evidence="1 5" id="KW-0547">Nucleotide-binding</keyword>
<evidence type="ECO:0000256" key="1">
    <source>
        <dbReference type="ARBA" id="ARBA00022741"/>
    </source>
</evidence>
<feature type="domain" description="DNA mismatch repair proteins mutS family" evidence="7">
    <location>
        <begin position="748"/>
        <end position="939"/>
    </location>
</feature>
<dbReference type="InterPro" id="IPR007695">
    <property type="entry name" value="DNA_mismatch_repair_MutS-lik_N"/>
</dbReference>
<dbReference type="Proteomes" id="UP000266841">
    <property type="component" value="Unassembled WGS sequence"/>
</dbReference>
<comment type="caution">
    <text evidence="8">The sequence shown here is derived from an EMBL/GenBank/DDBJ whole genome shotgun (WGS) entry which is preliminary data.</text>
</comment>
<dbReference type="InterPro" id="IPR016151">
    <property type="entry name" value="DNA_mismatch_repair_MutS_N"/>
</dbReference>
<dbReference type="eggNOG" id="KOG0217">
    <property type="taxonomic scope" value="Eukaryota"/>
</dbReference>
<dbReference type="SUPFAM" id="SSF55271">
    <property type="entry name" value="DNA repair protein MutS, domain I"/>
    <property type="match status" value="1"/>
</dbReference>
<gene>
    <name evidence="8" type="ORF">THAOC_16718</name>
</gene>
<dbReference type="InterPro" id="IPR027417">
    <property type="entry name" value="P-loop_NTPase"/>
</dbReference>
<keyword evidence="4 5" id="KW-0238">DNA-binding</keyword>
<reference evidence="8 9" key="1">
    <citation type="journal article" date="2012" name="Genome Biol.">
        <title>Genome and low-iron response of an oceanic diatom adapted to chronic iron limitation.</title>
        <authorList>
            <person name="Lommer M."/>
            <person name="Specht M."/>
            <person name="Roy A.S."/>
            <person name="Kraemer L."/>
            <person name="Andreson R."/>
            <person name="Gutowska M.A."/>
            <person name="Wolf J."/>
            <person name="Bergner S.V."/>
            <person name="Schilhabel M.B."/>
            <person name="Klostermeier U.C."/>
            <person name="Beiko R.G."/>
            <person name="Rosenstiel P."/>
            <person name="Hippler M."/>
            <person name="Laroche J."/>
        </authorList>
    </citation>
    <scope>NUCLEOTIDE SEQUENCE [LARGE SCALE GENOMIC DNA]</scope>
    <source>
        <strain evidence="8 9">CCMP1005</strain>
    </source>
</reference>
<feature type="region of interest" description="Disordered" evidence="6">
    <location>
        <begin position="550"/>
        <end position="569"/>
    </location>
</feature>
<keyword evidence="2 5" id="KW-0227">DNA damage</keyword>
<keyword evidence="9" id="KW-1185">Reference proteome</keyword>
<evidence type="ECO:0000256" key="4">
    <source>
        <dbReference type="ARBA" id="ARBA00023125"/>
    </source>
</evidence>
<dbReference type="InterPro" id="IPR053276">
    <property type="entry name" value="MtDNA_mismatch_repair_MutS"/>
</dbReference>
<dbReference type="GO" id="GO:0030983">
    <property type="term" value="F:mismatched DNA binding"/>
    <property type="evidence" value="ECO:0007669"/>
    <property type="project" value="UniProtKB-UniRule"/>
</dbReference>
<sequence length="1098" mass="116624">MGYDPQAATSSTATGGTTKLLTFIRAQKARHPDAVLLVRVGDFYESYGVDAVMLVEHCGLNSMAGRARAGCPWGNVQATVDGLTSAGLRVAVYEERPWGSDPGSKRRMKERYLSQVVSSANPTYMHGLVLGDDGGDRGGGGATDDARHEDSSTSPGRSYVGVLETAQGYTLVEVSAEERSAVVSERLTAEAVSCRLAAYPPADPLIYVPPEGGKGTRADRLPFLPWRQPSSSSSSGPAFAAGLSGGNGLGRVRVRTLSPELAAGVESGLSDAERAKRTVVGAFLRLDESVPGCDGGGDENGGEGEGGPSFTHEDFVVMSSSPPSSDDRVRTNPLHLETATQLGLMSDPSIPDLVSSLLPPSAPATSRRFLRRWLLVPPPPDVAGAMSDLVSHLLRSDSPLPPGVASAPSLTGRVVSLIRQRQASAAVYRDVVAALDAASTALREGDGEVVRPLLDVLRHDTGIAVSCPEELVERLGEARREIDAVVVRGDGRDGADAISDHGDAVPPAFFERNEAIWRGRVRPSVLTESDHVRTAARALAEAVVEDFLGVPRGDGPDGDGDGRPARAAGRKNPVAQDIFNNILGLRDPTQALVIMGMETSKKDKAADRDREDRETLKRKQERYFHPFDRNGKRITTKYTTERVQDALGAYVTACESARAEVERVLTGLSEAIVERGHLRTILQASHLNLILSTAARHASSSNAGGWNVGRIVDGGGGGEEASSAGRFDSLTPHWMDRSACVANTFDLDGLFLLTAPNMSGKSTLMRSAAAACLLVNSGLCAPVGEGSWVRRFDSLFLRGASADIPTEGKSAFGAEMADLSSLLRSSTDRSLVFVDEIGRGTSPRDGTSLAAAILEHMSERGHSGMFATHLHGILDMPLGDGARARLRRKRMAVAEDGDGRLRWTYHLEDGVCVDSLALLTAATFGLPDAILERAGQFSQCWSHDSGLSADVPGNTVAAAEPLDESTAPIVDTERTQASTTLEDAAFILEDVVGSGTSVHIPQSYLSPPSLEGSSCVYIIKAGRRYYVGETESISRRLAQHRSKGDEWSSSTAVVMKVDGGKSRALNIESRVIRALAKRGFDLISVADGSQIRPMGRRG</sequence>
<evidence type="ECO:0000259" key="7">
    <source>
        <dbReference type="SMART" id="SM00534"/>
    </source>
</evidence>
<dbReference type="PANTHER" id="PTHR48448:SF1">
    <property type="entry name" value="MUTL PROTEIN ISOFORM 1"/>
    <property type="match status" value="1"/>
</dbReference>
<evidence type="ECO:0000256" key="5">
    <source>
        <dbReference type="PIRNR" id="PIRNR037677"/>
    </source>
</evidence>
<organism evidence="8 9">
    <name type="scientific">Thalassiosira oceanica</name>
    <name type="common">Marine diatom</name>
    <dbReference type="NCBI Taxonomy" id="159749"/>
    <lineage>
        <taxon>Eukaryota</taxon>
        <taxon>Sar</taxon>
        <taxon>Stramenopiles</taxon>
        <taxon>Ochrophyta</taxon>
        <taxon>Bacillariophyta</taxon>
        <taxon>Coscinodiscophyceae</taxon>
        <taxon>Thalassiosirophycidae</taxon>
        <taxon>Thalassiosirales</taxon>
        <taxon>Thalassiosiraceae</taxon>
        <taxon>Thalassiosira</taxon>
    </lineage>
</organism>
<comment type="function">
    <text evidence="5">Component of the post-replicative DNA mismatch repair system (MMR).</text>
</comment>
<dbReference type="GO" id="GO:0005524">
    <property type="term" value="F:ATP binding"/>
    <property type="evidence" value="ECO:0007669"/>
    <property type="project" value="UniProtKB-UniRule"/>
</dbReference>